<dbReference type="CDD" id="cd08414">
    <property type="entry name" value="PBP2_LTTR_aromatics_like"/>
    <property type="match status" value="1"/>
</dbReference>
<dbReference type="PROSITE" id="PS50931">
    <property type="entry name" value="HTH_LYSR"/>
    <property type="match status" value="1"/>
</dbReference>
<dbReference type="InterPro" id="IPR000847">
    <property type="entry name" value="LysR_HTH_N"/>
</dbReference>
<dbReference type="PANTHER" id="PTHR30346:SF0">
    <property type="entry name" value="HCA OPERON TRANSCRIPTIONAL ACTIVATOR HCAR"/>
    <property type="match status" value="1"/>
</dbReference>
<evidence type="ECO:0000256" key="3">
    <source>
        <dbReference type="ARBA" id="ARBA00023125"/>
    </source>
</evidence>
<gene>
    <name evidence="6" type="ORF">ACERZ8_20660</name>
</gene>
<dbReference type="RefSeq" id="WP_407594075.1">
    <property type="nucleotide sequence ID" value="NZ_JBHDIY010000002.1"/>
</dbReference>
<evidence type="ECO:0000256" key="1">
    <source>
        <dbReference type="ARBA" id="ARBA00009437"/>
    </source>
</evidence>
<evidence type="ECO:0000313" key="6">
    <source>
        <dbReference type="EMBL" id="MFL4472176.1"/>
    </source>
</evidence>
<comment type="similarity">
    <text evidence="1">Belongs to the LysR transcriptional regulatory family.</text>
</comment>
<sequence length="298" mass="32312">MELRHLRYFVAVADHGGITHAAERLNIAQPAVSRQIRDLEAELGVELLVREGRRVILSDAGRAFADRARAVLAASHAAVDEARRIDRGEAGHLRIGLLESASWSGHLPQALSRFARAYPDVRLDVVPMGSVEQINAVLAEDLDAAFVYRQENLVADALSILPLRMDNVVLAASADLDFEKDGPLDLDDIDGLPIVAFPRVVAPAYHDALGRALTAIGFDPVIVQEAENETTMLSLVSAGVGCAFVNSANMHRPPQNVRFHAVKGLSVPIEFLFVTRKSAGGLTQRLWQIVEGINAKKA</sequence>
<protein>
    <submittedName>
        <fullName evidence="6">LysR family transcriptional regulator</fullName>
    </submittedName>
</protein>
<evidence type="ECO:0000256" key="2">
    <source>
        <dbReference type="ARBA" id="ARBA00023015"/>
    </source>
</evidence>
<dbReference type="Proteomes" id="UP001627408">
    <property type="component" value="Unassembled WGS sequence"/>
</dbReference>
<dbReference type="Gene3D" id="1.10.10.10">
    <property type="entry name" value="Winged helix-like DNA-binding domain superfamily/Winged helix DNA-binding domain"/>
    <property type="match status" value="1"/>
</dbReference>
<dbReference type="InterPro" id="IPR036388">
    <property type="entry name" value="WH-like_DNA-bd_sf"/>
</dbReference>
<evidence type="ECO:0000256" key="4">
    <source>
        <dbReference type="ARBA" id="ARBA00023163"/>
    </source>
</evidence>
<dbReference type="Gene3D" id="3.40.190.10">
    <property type="entry name" value="Periplasmic binding protein-like II"/>
    <property type="match status" value="2"/>
</dbReference>
<evidence type="ECO:0000313" key="7">
    <source>
        <dbReference type="Proteomes" id="UP001627408"/>
    </source>
</evidence>
<dbReference type="InterPro" id="IPR036390">
    <property type="entry name" value="WH_DNA-bd_sf"/>
</dbReference>
<dbReference type="Pfam" id="PF00126">
    <property type="entry name" value="HTH_1"/>
    <property type="match status" value="1"/>
</dbReference>
<organism evidence="6 7">
    <name type="scientific">Tateyamaria armeniaca</name>
    <dbReference type="NCBI Taxonomy" id="2518930"/>
    <lineage>
        <taxon>Bacteria</taxon>
        <taxon>Pseudomonadati</taxon>
        <taxon>Pseudomonadota</taxon>
        <taxon>Alphaproteobacteria</taxon>
        <taxon>Rhodobacterales</taxon>
        <taxon>Roseobacteraceae</taxon>
        <taxon>Tateyamaria</taxon>
    </lineage>
</organism>
<dbReference type="SUPFAM" id="SSF46785">
    <property type="entry name" value="Winged helix' DNA-binding domain"/>
    <property type="match status" value="1"/>
</dbReference>
<name>A0ABW8UYQ5_9RHOB</name>
<dbReference type="PANTHER" id="PTHR30346">
    <property type="entry name" value="TRANSCRIPTIONAL DUAL REGULATOR HCAR-RELATED"/>
    <property type="match status" value="1"/>
</dbReference>
<dbReference type="InterPro" id="IPR005119">
    <property type="entry name" value="LysR_subst-bd"/>
</dbReference>
<proteinExistence type="inferred from homology"/>
<accession>A0ABW8UYQ5</accession>
<keyword evidence="4" id="KW-0804">Transcription</keyword>
<dbReference type="SUPFAM" id="SSF53850">
    <property type="entry name" value="Periplasmic binding protein-like II"/>
    <property type="match status" value="1"/>
</dbReference>
<keyword evidence="3" id="KW-0238">DNA-binding</keyword>
<dbReference type="Pfam" id="PF03466">
    <property type="entry name" value="LysR_substrate"/>
    <property type="match status" value="1"/>
</dbReference>
<feature type="domain" description="HTH lysR-type" evidence="5">
    <location>
        <begin position="1"/>
        <end position="58"/>
    </location>
</feature>
<keyword evidence="7" id="KW-1185">Reference proteome</keyword>
<dbReference type="PRINTS" id="PR00039">
    <property type="entry name" value="HTHLYSR"/>
</dbReference>
<reference evidence="6 7" key="1">
    <citation type="submission" date="2024-08" db="EMBL/GenBank/DDBJ databases">
        <title>Tateyamaria sp. nov., isolated from marine algae.</title>
        <authorList>
            <person name="Choi B.J."/>
            <person name="Kim J.M."/>
            <person name="Lee J.K."/>
            <person name="Choi D.G."/>
            <person name="Bayburt H."/>
            <person name="Baek J.H."/>
            <person name="Han D.M."/>
            <person name="Jeon C.O."/>
        </authorList>
    </citation>
    <scope>NUCLEOTIDE SEQUENCE [LARGE SCALE GENOMIC DNA]</scope>
    <source>
        <strain evidence="6 7">KMU-156</strain>
    </source>
</reference>
<keyword evidence="2" id="KW-0805">Transcription regulation</keyword>
<comment type="caution">
    <text evidence="6">The sequence shown here is derived from an EMBL/GenBank/DDBJ whole genome shotgun (WGS) entry which is preliminary data.</text>
</comment>
<dbReference type="EMBL" id="JBHDIY010000002">
    <property type="protein sequence ID" value="MFL4472176.1"/>
    <property type="molecule type" value="Genomic_DNA"/>
</dbReference>
<evidence type="ECO:0000259" key="5">
    <source>
        <dbReference type="PROSITE" id="PS50931"/>
    </source>
</evidence>